<dbReference type="EMBL" id="HBUE01137270">
    <property type="protein sequence ID" value="CAG6499244.1"/>
    <property type="molecule type" value="Transcribed_RNA"/>
</dbReference>
<keyword evidence="3" id="KW-0812">Transmembrane</keyword>
<dbReference type="SMART" id="SM00365">
    <property type="entry name" value="LRR_SD22"/>
    <property type="match status" value="3"/>
</dbReference>
<evidence type="ECO:0000313" key="4">
    <source>
        <dbReference type="EMBL" id="CAG6499244.1"/>
    </source>
</evidence>
<dbReference type="Pfam" id="PF13855">
    <property type="entry name" value="LRR_8"/>
    <property type="match status" value="1"/>
</dbReference>
<dbReference type="SMART" id="SM00369">
    <property type="entry name" value="LRR_TYP"/>
    <property type="match status" value="2"/>
</dbReference>
<dbReference type="InterPro" id="IPR032675">
    <property type="entry name" value="LRR_dom_sf"/>
</dbReference>
<reference evidence="4" key="1">
    <citation type="submission" date="2021-05" db="EMBL/GenBank/DDBJ databases">
        <authorList>
            <person name="Alioto T."/>
            <person name="Alioto T."/>
            <person name="Gomez Garrido J."/>
        </authorList>
    </citation>
    <scope>NUCLEOTIDE SEQUENCE</scope>
</reference>
<dbReference type="SUPFAM" id="SSF52058">
    <property type="entry name" value="L domain-like"/>
    <property type="match status" value="1"/>
</dbReference>
<keyword evidence="3" id="KW-1133">Transmembrane helix</keyword>
<keyword evidence="3" id="KW-0472">Membrane</keyword>
<accession>A0A8D8GA67</accession>
<dbReference type="InterPro" id="IPR001611">
    <property type="entry name" value="Leu-rich_rpt"/>
</dbReference>
<protein>
    <submittedName>
        <fullName evidence="4">Leucine-rich repeat-containing protein 59</fullName>
    </submittedName>
</protein>
<dbReference type="PANTHER" id="PTHR48051:SF42">
    <property type="entry name" value="LEUCINE-RICH REPEAT-CONTAINING PROTEIN 18-LIKE"/>
    <property type="match status" value="1"/>
</dbReference>
<organism evidence="4">
    <name type="scientific">Culex pipiens</name>
    <name type="common">House mosquito</name>
    <dbReference type="NCBI Taxonomy" id="7175"/>
    <lineage>
        <taxon>Eukaryota</taxon>
        <taxon>Metazoa</taxon>
        <taxon>Ecdysozoa</taxon>
        <taxon>Arthropoda</taxon>
        <taxon>Hexapoda</taxon>
        <taxon>Insecta</taxon>
        <taxon>Pterygota</taxon>
        <taxon>Neoptera</taxon>
        <taxon>Endopterygota</taxon>
        <taxon>Diptera</taxon>
        <taxon>Nematocera</taxon>
        <taxon>Culicoidea</taxon>
        <taxon>Culicidae</taxon>
        <taxon>Culicinae</taxon>
        <taxon>Culicini</taxon>
        <taxon>Culex</taxon>
        <taxon>Culex</taxon>
    </lineage>
</organism>
<name>A0A8D8GA67_CULPI</name>
<dbReference type="PANTHER" id="PTHR48051">
    <property type="match status" value="1"/>
</dbReference>
<keyword evidence="2" id="KW-0677">Repeat</keyword>
<keyword evidence="1" id="KW-0433">Leucine-rich repeat</keyword>
<proteinExistence type="predicted"/>
<dbReference type="PROSITE" id="PS51450">
    <property type="entry name" value="LRR"/>
    <property type="match status" value="2"/>
</dbReference>
<feature type="transmembrane region" description="Helical" evidence="3">
    <location>
        <begin position="245"/>
        <end position="266"/>
    </location>
</feature>
<evidence type="ECO:0000256" key="1">
    <source>
        <dbReference type="ARBA" id="ARBA00022614"/>
    </source>
</evidence>
<dbReference type="Gene3D" id="3.80.10.10">
    <property type="entry name" value="Ribonuclease Inhibitor"/>
    <property type="match status" value="1"/>
</dbReference>
<dbReference type="InterPro" id="IPR003591">
    <property type="entry name" value="Leu-rich_rpt_typical-subtyp"/>
</dbReference>
<dbReference type="GO" id="GO:0005737">
    <property type="term" value="C:cytoplasm"/>
    <property type="evidence" value="ECO:0007669"/>
    <property type="project" value="TreeGrafter"/>
</dbReference>
<evidence type="ECO:0000256" key="2">
    <source>
        <dbReference type="ARBA" id="ARBA00022737"/>
    </source>
</evidence>
<sequence>MSKKHKSKIDESEKINVREKLNHNVLDLSLMNISSVPVNEIKTLKRATILDLSNNVISIINTDFTSLIQLTKIDLSKNKIRSIADDFGNLINLRHLDLYDNQIERLPLSFGRLKKLKYLDLKNNPLNPVFSKIIGTCTDQKDCIEAARKAVAFMADIEQQVIEDRRKERELREVSEVKIPSETTNIVEGVNKPDKRKKTKAKKNSIVNNATEEIVTKSKTNSNHVSTTELRPQKQNESKTCLSKIINYTVLFIIVSLICIGLIFLLKPELINNFLYVNDMDILEEFIK</sequence>
<dbReference type="InterPro" id="IPR050216">
    <property type="entry name" value="LRR_domain-containing"/>
</dbReference>
<evidence type="ECO:0000256" key="3">
    <source>
        <dbReference type="SAM" id="Phobius"/>
    </source>
</evidence>
<dbReference type="AlphaFoldDB" id="A0A8D8GA67"/>